<evidence type="ECO:0000313" key="2">
    <source>
        <dbReference type="EMBL" id="ACM12125.1"/>
    </source>
</evidence>
<sequence>MIHSFMKKYRKKQDYCTLLFFYLFTKIITKNCVIPFIFYITRIKIIQATHIKRKRNVIDHLCSCTVCFNACDNCVIFISASALHTLASRSLAVRFVTLIKMVSLDNFVIYAVITVTIKFIFPSDESLSTLERSALTSNNGMCTFLPNDSCTSAKSYVPSNKGSSFICACFTSPCKLLITCSNILSVCFPSPDNVCNFLKSCNTVSISLESISFITFPSPKLASKIPISLFFEIILDCPVNTRLLYFRSFWISCSEIAAGCFNGCSVLFSIVVRLISI</sequence>
<dbReference type="EMBL" id="CP000227">
    <property type="protein sequence ID" value="ACM12125.1"/>
    <property type="molecule type" value="Genomic_DNA"/>
</dbReference>
<evidence type="ECO:0000313" key="3">
    <source>
        <dbReference type="Proteomes" id="UP000000441"/>
    </source>
</evidence>
<organism evidence="2 3">
    <name type="scientific">Bacillus cereus (strain Q1)</name>
    <dbReference type="NCBI Taxonomy" id="361100"/>
    <lineage>
        <taxon>Bacteria</taxon>
        <taxon>Bacillati</taxon>
        <taxon>Bacillota</taxon>
        <taxon>Bacilli</taxon>
        <taxon>Bacillales</taxon>
        <taxon>Bacillaceae</taxon>
        <taxon>Bacillus</taxon>
        <taxon>Bacillus cereus group</taxon>
    </lineage>
</organism>
<accession>B9IWD2</accession>
<protein>
    <submittedName>
        <fullName evidence="2">Uncharacterized protein</fullName>
    </submittedName>
</protein>
<gene>
    <name evidence="2" type="ordered locus">BCQ_1697</name>
</gene>
<evidence type="ECO:0000256" key="1">
    <source>
        <dbReference type="SAM" id="Phobius"/>
    </source>
</evidence>
<keyword evidence="1" id="KW-1133">Transmembrane helix</keyword>
<name>B9IWD2_BACCQ</name>
<feature type="transmembrane region" description="Helical" evidence="1">
    <location>
        <begin position="20"/>
        <end position="40"/>
    </location>
</feature>
<dbReference type="Proteomes" id="UP000000441">
    <property type="component" value="Chromosome"/>
</dbReference>
<reference evidence="2 3" key="1">
    <citation type="journal article" date="2009" name="J. Bacteriol.">
        <title>Complete genome sequence of the extremophilic Bacillus cereus strain Q1 with industrial applications.</title>
        <authorList>
            <person name="Xiong Z."/>
            <person name="Jiang Y."/>
            <person name="Qi D."/>
            <person name="Lu H."/>
            <person name="Yang F."/>
            <person name="Yang J."/>
            <person name="Chen L."/>
            <person name="Sun L."/>
            <person name="Xu X."/>
            <person name="Xue Y."/>
            <person name="Zhu Y."/>
            <person name="Jin Q."/>
        </authorList>
    </citation>
    <scope>NUCLEOTIDE SEQUENCE [LARGE SCALE GENOMIC DNA]</scope>
    <source>
        <strain evidence="2 3">Q1</strain>
    </source>
</reference>
<proteinExistence type="predicted"/>
<dbReference type="HOGENOM" id="CLU_1003436_0_0_9"/>
<dbReference type="KEGG" id="bcq:BCQ_1697"/>
<keyword evidence="1" id="KW-0472">Membrane</keyword>
<keyword evidence="1" id="KW-0812">Transmembrane</keyword>
<dbReference type="AlphaFoldDB" id="B9IWD2"/>